<name>A0A133PSX9_9BACT</name>
<protein>
    <submittedName>
        <fullName evidence="1">Uncharacterized protein</fullName>
    </submittedName>
</protein>
<proteinExistence type="predicted"/>
<dbReference type="Proteomes" id="UP000070533">
    <property type="component" value="Unassembled WGS sequence"/>
</dbReference>
<sequence length="45" mass="4931">MVSVCLTAFFLCPSEPVGATLPVLRLMNRFVIAHLSRGHSSPFEV</sequence>
<evidence type="ECO:0000313" key="1">
    <source>
        <dbReference type="EMBL" id="KXA31966.1"/>
    </source>
</evidence>
<dbReference type="EMBL" id="LRQG01000263">
    <property type="protein sequence ID" value="KXA31966.1"/>
    <property type="molecule type" value="Genomic_DNA"/>
</dbReference>
<reference evidence="2" key="1">
    <citation type="submission" date="2016-01" db="EMBL/GenBank/DDBJ databases">
        <authorList>
            <person name="Mitreva M."/>
            <person name="Pepin K.H."/>
            <person name="Mihindukulasuriya K.A."/>
            <person name="Fulton R."/>
            <person name="Fronick C."/>
            <person name="O'Laughlin M."/>
            <person name="Miner T."/>
            <person name="Herter B."/>
            <person name="Rosa B.A."/>
            <person name="Cordes M."/>
            <person name="Tomlinson C."/>
            <person name="Wollam A."/>
            <person name="Palsikar V.B."/>
            <person name="Mardis E.R."/>
            <person name="Wilson R.K."/>
        </authorList>
    </citation>
    <scope>NUCLEOTIDE SEQUENCE [LARGE SCALE GENOMIC DNA]</scope>
    <source>
        <strain evidence="2">MJR7716</strain>
    </source>
</reference>
<gene>
    <name evidence="1" type="ORF">HMPREF3226_02817</name>
</gene>
<keyword evidence="2" id="KW-1185">Reference proteome</keyword>
<dbReference type="STRING" id="28128.HMPREF3226_02817"/>
<dbReference type="PATRIC" id="fig|28128.5.peg.2903"/>
<organism evidence="1 2">
    <name type="scientific">Prevotella corporis</name>
    <dbReference type="NCBI Taxonomy" id="28128"/>
    <lineage>
        <taxon>Bacteria</taxon>
        <taxon>Pseudomonadati</taxon>
        <taxon>Bacteroidota</taxon>
        <taxon>Bacteroidia</taxon>
        <taxon>Bacteroidales</taxon>
        <taxon>Prevotellaceae</taxon>
        <taxon>Prevotella</taxon>
    </lineage>
</organism>
<comment type="caution">
    <text evidence="1">The sequence shown here is derived from an EMBL/GenBank/DDBJ whole genome shotgun (WGS) entry which is preliminary data.</text>
</comment>
<accession>A0A133PSX9</accession>
<dbReference type="AlphaFoldDB" id="A0A133PSX9"/>
<evidence type="ECO:0000313" key="2">
    <source>
        <dbReference type="Proteomes" id="UP000070533"/>
    </source>
</evidence>